<sequence length="166" mass="18949">MDAYVALFVLLGLIMVFASLRSIKKDVEKSEKILIDSEKAVLKLSQLLNEAVETIEELDSFGEYIIERIENKVKWVKEQMDRMEDKAFAEEINENKNSKEAEKQPVDGRQNFTSAENTAKKSKEEIYHRAVELYRQGLSLEEIASKLGIGKGEAKLAIRIVGREKI</sequence>
<reference evidence="2" key="1">
    <citation type="submission" date="2022-12" db="EMBL/GenBank/DDBJ databases">
        <authorList>
            <person name="Bing R.G."/>
            <person name="Willard D.J."/>
            <person name="Manesh M.J.H."/>
            <person name="Laemthong T."/>
            <person name="Crosby J.R."/>
            <person name="Kelly R.M."/>
        </authorList>
    </citation>
    <scope>NUCLEOTIDE SEQUENCE</scope>
    <source>
        <strain evidence="2">DSM 8990</strain>
    </source>
</reference>
<dbReference type="Proteomes" id="UP001164909">
    <property type="component" value="Chromosome"/>
</dbReference>
<dbReference type="InterPro" id="IPR046118">
    <property type="entry name" value="DUF6115"/>
</dbReference>
<keyword evidence="3" id="KW-1185">Reference proteome</keyword>
<evidence type="ECO:0000313" key="2">
    <source>
        <dbReference type="EMBL" id="WAM33423.1"/>
    </source>
</evidence>
<proteinExistence type="predicted"/>
<dbReference type="Pfam" id="PF19610">
    <property type="entry name" value="DUF6115"/>
    <property type="match status" value="1"/>
</dbReference>
<accession>A0ABY7BKQ8</accession>
<protein>
    <submittedName>
        <fullName evidence="2">DUF2802 domain-containing protein</fullName>
    </submittedName>
</protein>
<dbReference type="RefSeq" id="WP_045169018.1">
    <property type="nucleotide sequence ID" value="NZ_CP113865.1"/>
</dbReference>
<organism evidence="2 3">
    <name type="scientific">Caldicellulosiruptor morganii</name>
    <dbReference type="NCBI Taxonomy" id="1387555"/>
    <lineage>
        <taxon>Bacteria</taxon>
        <taxon>Bacillati</taxon>
        <taxon>Bacillota</taxon>
        <taxon>Bacillota incertae sedis</taxon>
        <taxon>Caldicellulosiruptorales</taxon>
        <taxon>Caldicellulosiruptoraceae</taxon>
        <taxon>Caldicellulosiruptor</taxon>
    </lineage>
</organism>
<feature type="region of interest" description="Disordered" evidence="1">
    <location>
        <begin position="92"/>
        <end position="120"/>
    </location>
</feature>
<dbReference type="EMBL" id="CP113865">
    <property type="protein sequence ID" value="WAM33423.1"/>
    <property type="molecule type" value="Genomic_DNA"/>
</dbReference>
<name>A0ABY7BKQ8_9FIRM</name>
<evidence type="ECO:0000256" key="1">
    <source>
        <dbReference type="SAM" id="MobiDB-lite"/>
    </source>
</evidence>
<feature type="compositionally biased region" description="Basic and acidic residues" evidence="1">
    <location>
        <begin position="92"/>
        <end position="106"/>
    </location>
</feature>
<evidence type="ECO:0000313" key="3">
    <source>
        <dbReference type="Proteomes" id="UP001164909"/>
    </source>
</evidence>
<dbReference type="Gene3D" id="1.10.10.60">
    <property type="entry name" value="Homeodomain-like"/>
    <property type="match status" value="1"/>
</dbReference>
<gene>
    <name evidence="2" type="ORF">OTK00_001922</name>
</gene>